<dbReference type="Pfam" id="PF20578">
    <property type="entry name" value="aBig_2"/>
    <property type="match status" value="1"/>
</dbReference>
<comment type="similarity">
    <text evidence="2">Belongs to the glycosyl hydrolase 43 family.</text>
</comment>
<dbReference type="Proteomes" id="UP001489509">
    <property type="component" value="Unassembled WGS sequence"/>
</dbReference>
<organism evidence="7 8">
    <name type="scientific">Solibaculum intestinale</name>
    <dbReference type="NCBI Taxonomy" id="3133165"/>
    <lineage>
        <taxon>Bacteria</taxon>
        <taxon>Bacillati</taxon>
        <taxon>Bacillota</taxon>
        <taxon>Clostridia</taxon>
        <taxon>Eubacteriales</taxon>
        <taxon>Oscillospiraceae</taxon>
        <taxon>Solibaculum</taxon>
    </lineage>
</organism>
<evidence type="ECO:0000313" key="7">
    <source>
        <dbReference type="EMBL" id="MEQ2439965.1"/>
    </source>
</evidence>
<comment type="pathway">
    <text evidence="1">Glycan metabolism; L-arabinan degradation.</text>
</comment>
<feature type="signal peptide" evidence="5">
    <location>
        <begin position="1"/>
        <end position="29"/>
    </location>
</feature>
<evidence type="ECO:0000256" key="1">
    <source>
        <dbReference type="ARBA" id="ARBA00004834"/>
    </source>
</evidence>
<dbReference type="InterPro" id="IPR023296">
    <property type="entry name" value="Glyco_hydro_beta-prop_sf"/>
</dbReference>
<evidence type="ECO:0000256" key="5">
    <source>
        <dbReference type="SAM" id="SignalP"/>
    </source>
</evidence>
<dbReference type="SUPFAM" id="SSF49785">
    <property type="entry name" value="Galactose-binding domain-like"/>
    <property type="match status" value="1"/>
</dbReference>
<evidence type="ECO:0000256" key="4">
    <source>
        <dbReference type="ARBA" id="ARBA00023295"/>
    </source>
</evidence>
<dbReference type="InterPro" id="IPR050727">
    <property type="entry name" value="GH43_arabinanases"/>
</dbReference>
<evidence type="ECO:0000259" key="6">
    <source>
        <dbReference type="PROSITE" id="PS51762"/>
    </source>
</evidence>
<protein>
    <submittedName>
        <fullName evidence="7">Glycoside hydrolase family 43 C-terminal domain-containing protein</fullName>
    </submittedName>
</protein>
<dbReference type="RefSeq" id="WP_349218273.1">
    <property type="nucleotide sequence ID" value="NZ_JBBMFD010000004.1"/>
</dbReference>
<evidence type="ECO:0000256" key="2">
    <source>
        <dbReference type="ARBA" id="ARBA00009865"/>
    </source>
</evidence>
<accession>A0ABV1DZR4</accession>
<comment type="caution">
    <text evidence="7">The sequence shown here is derived from an EMBL/GenBank/DDBJ whole genome shotgun (WGS) entry which is preliminary data.</text>
</comment>
<evidence type="ECO:0000256" key="3">
    <source>
        <dbReference type="ARBA" id="ARBA00022801"/>
    </source>
</evidence>
<dbReference type="InterPro" id="IPR000757">
    <property type="entry name" value="Beta-glucanase-like"/>
</dbReference>
<proteinExistence type="inferred from homology"/>
<sequence length="1177" mass="127736">MKLKKLLSVVLAVMMIVSMMSFGSVMAFAADSYTASADREVYGIADPIVVTVKAPASAAKVYLANESGAGLVSDRVSTPNGDGTNTWTITLNVATMGERTLKVMADGVDTGVTVSFKIVQKYEPDVPDYEEPTFISANGPTSAAVNELFPVTVVTGKGTTQVALFNEYGNGMVSTRLYSENDDGTRSWVLMTSVGSRGIRNFTVKYADDSKRWIDSGETFTVSVGAYQPEEFDPADSKSRSSVHDPSIVKDKDTGEYYIFGSNQGVAKSSDLINWTGVRTSLYGSDIASNLDLSFAGYKDGSTNAGNGTAIWAPCVIYNKDFVNKDGTKGAYMIYYPASSNYKRGVIGFATSQSITGPYTFGANVVYSGFTTCGGPDEPGVTVDTIYTNTHLDELIAAGTLEGFNNDWVLADGTYNVAEYPQCIDPAVFTDKDGKMWMVYGSHAGGIWLLELDAATGMPKYPGKDGTTEAGLQIDRYFGIRIQSGYSLGGEGPYIVYDPVSDYYYLDVTYGQITEGYNQRLFRSKDVTGPYVDITGKNGAVGEDVTNLDEYGVKIMGNYDFSNLSKGYKHGGHDSMIVVDGQLYNIYHQRFETGGNHQNRIHQMFRNEEGWPVMAVYENAGDQISETGYALDEIVGDYEFVDHGTLTSSYMQDTLLVTLNADGTITGDIEGTWSMTEGTYYMNAVINGVTYKGVFYKQQDESGLKRQVMTFSAYGSNNTAIWGSRLSTSDSDFEAVNAAAAKLSVPSSTSVDLPLRSTGDFGTTVFWATSDASVIKACGEITRADENKTATLTAVVMRNGALTIKEFNVRVNKAAEDTEAYSGTPLYNYNFGTNDGFYTKNSGSLVGIGTMVGSASAYNDADKSMVLSVTNENDSKENYLKLPSDTFQGITEGFSIGMWVKTTGSTSLFEANIEGEPFLTIPSEFIPSNQWSYFMFTTSKDGIAVYVDGEQVYSLPEDMSFVFEFLSNLDVRVGAGKGTVYVDDLTIYGTALTASEAKSLVDPNSAWQTSWKIDFGTETSPVQGGFTQMTEKTVYNKKLELLQAYGFDREINSYKTAAGGAKICDFVYAEGGAEYKFMVDLPNGTYRVFMYTGAKDSINTTHFYFQDNKDDIHTQVTPEGVASDNYGGPNTYNVEVTDGKLTITIWGDAEEAAAYAQAYGGSAMSGRIGSIEITKIG</sequence>
<dbReference type="Pfam" id="PF04616">
    <property type="entry name" value="Glyco_hydro_43"/>
    <property type="match status" value="1"/>
</dbReference>
<dbReference type="InterPro" id="IPR046780">
    <property type="entry name" value="aBig_2"/>
</dbReference>
<dbReference type="GO" id="GO:0016787">
    <property type="term" value="F:hydrolase activity"/>
    <property type="evidence" value="ECO:0007669"/>
    <property type="project" value="UniProtKB-KW"/>
</dbReference>
<dbReference type="PROSITE" id="PS51762">
    <property type="entry name" value="GH16_2"/>
    <property type="match status" value="1"/>
</dbReference>
<dbReference type="Gene3D" id="2.60.120.430">
    <property type="entry name" value="Galactose-binding lectin"/>
    <property type="match status" value="1"/>
</dbReference>
<name>A0ABV1DZR4_9FIRM</name>
<gene>
    <name evidence="7" type="ORF">WMO26_03880</name>
</gene>
<keyword evidence="3 7" id="KW-0378">Hydrolase</keyword>
<dbReference type="PANTHER" id="PTHR43301">
    <property type="entry name" value="ARABINAN ENDO-1,5-ALPHA-L-ARABINOSIDASE"/>
    <property type="match status" value="1"/>
</dbReference>
<dbReference type="InterPro" id="IPR008979">
    <property type="entry name" value="Galactose-bd-like_sf"/>
</dbReference>
<dbReference type="Gene3D" id="2.40.128.10">
    <property type="match status" value="1"/>
</dbReference>
<dbReference type="InterPro" id="IPR032291">
    <property type="entry name" value="Abn2_C"/>
</dbReference>
<dbReference type="Pfam" id="PF16369">
    <property type="entry name" value="GH43_C"/>
    <property type="match status" value="1"/>
</dbReference>
<reference evidence="7 8" key="1">
    <citation type="submission" date="2024-03" db="EMBL/GenBank/DDBJ databases">
        <title>Human intestinal bacterial collection.</title>
        <authorList>
            <person name="Pauvert C."/>
            <person name="Hitch T.C.A."/>
            <person name="Clavel T."/>
        </authorList>
    </citation>
    <scope>NUCLEOTIDE SEQUENCE [LARGE SCALE GENOMIC DNA]</scope>
    <source>
        <strain evidence="7 8">CLA-JM-H44</strain>
    </source>
</reference>
<dbReference type="Gene3D" id="2.115.10.20">
    <property type="entry name" value="Glycosyl hydrolase domain, family 43"/>
    <property type="match status" value="1"/>
</dbReference>
<evidence type="ECO:0000313" key="8">
    <source>
        <dbReference type="Proteomes" id="UP001489509"/>
    </source>
</evidence>
<keyword evidence="8" id="KW-1185">Reference proteome</keyword>
<dbReference type="PANTHER" id="PTHR43301:SF3">
    <property type="entry name" value="ARABINAN ENDO-1,5-ALPHA-L-ARABINOSIDASE A-RELATED"/>
    <property type="match status" value="1"/>
</dbReference>
<feature type="domain" description="GH16" evidence="6">
    <location>
        <begin position="689"/>
        <end position="958"/>
    </location>
</feature>
<dbReference type="SUPFAM" id="SSF49899">
    <property type="entry name" value="Concanavalin A-like lectins/glucanases"/>
    <property type="match status" value="1"/>
</dbReference>
<keyword evidence="4" id="KW-0326">Glycosidase</keyword>
<dbReference type="InterPro" id="IPR013320">
    <property type="entry name" value="ConA-like_dom_sf"/>
</dbReference>
<feature type="chain" id="PRO_5047025543" evidence="5">
    <location>
        <begin position="30"/>
        <end position="1177"/>
    </location>
</feature>
<keyword evidence="5" id="KW-0732">Signal</keyword>
<dbReference type="InterPro" id="IPR006710">
    <property type="entry name" value="Glyco_hydro_43"/>
</dbReference>
<dbReference type="EMBL" id="JBBMFD010000004">
    <property type="protein sequence ID" value="MEQ2439965.1"/>
    <property type="molecule type" value="Genomic_DNA"/>
</dbReference>
<dbReference type="Gene3D" id="2.60.120.200">
    <property type="match status" value="1"/>
</dbReference>
<dbReference type="SUPFAM" id="SSF75005">
    <property type="entry name" value="Arabinanase/levansucrase/invertase"/>
    <property type="match status" value="1"/>
</dbReference>